<dbReference type="AlphaFoldDB" id="A0A804Q419"/>
<dbReference type="Gramene" id="Zm00001eb292130_T001">
    <property type="protein sequence ID" value="Zm00001eb292130_P001"/>
    <property type="gene ID" value="Zm00001eb292130"/>
</dbReference>
<organism evidence="1 2">
    <name type="scientific">Zea mays</name>
    <name type="common">Maize</name>
    <dbReference type="NCBI Taxonomy" id="4577"/>
    <lineage>
        <taxon>Eukaryota</taxon>
        <taxon>Viridiplantae</taxon>
        <taxon>Streptophyta</taxon>
        <taxon>Embryophyta</taxon>
        <taxon>Tracheophyta</taxon>
        <taxon>Spermatophyta</taxon>
        <taxon>Magnoliopsida</taxon>
        <taxon>Liliopsida</taxon>
        <taxon>Poales</taxon>
        <taxon>Poaceae</taxon>
        <taxon>PACMAD clade</taxon>
        <taxon>Panicoideae</taxon>
        <taxon>Andropogonodae</taxon>
        <taxon>Andropogoneae</taxon>
        <taxon>Tripsacinae</taxon>
        <taxon>Zea</taxon>
    </lineage>
</organism>
<name>A0A804Q419_MAIZE</name>
<keyword evidence="2" id="KW-1185">Reference proteome</keyword>
<evidence type="ECO:0000313" key="2">
    <source>
        <dbReference type="Proteomes" id="UP000007305"/>
    </source>
</evidence>
<dbReference type="EnsemblPlants" id="Zm00001eb292130_T001">
    <property type="protein sequence ID" value="Zm00001eb292130_P001"/>
    <property type="gene ID" value="Zm00001eb292130"/>
</dbReference>
<evidence type="ECO:0000313" key="1">
    <source>
        <dbReference type="EnsemblPlants" id="Zm00001eb292130_P001"/>
    </source>
</evidence>
<dbReference type="InParanoid" id="A0A804Q419"/>
<proteinExistence type="predicted"/>
<reference evidence="1" key="3">
    <citation type="submission" date="2021-05" db="UniProtKB">
        <authorList>
            <consortium name="EnsemblPlants"/>
        </authorList>
    </citation>
    <scope>IDENTIFICATION</scope>
    <source>
        <strain evidence="1">cv. B73</strain>
    </source>
</reference>
<dbReference type="Proteomes" id="UP000007305">
    <property type="component" value="Chromosome 6"/>
</dbReference>
<protein>
    <submittedName>
        <fullName evidence="1">Uncharacterized protein</fullName>
    </submittedName>
</protein>
<accession>A0A804Q419</accession>
<sequence>MNYRACCFQCCWELPCCCCVSVKSLLFLLPPHLTLFSSHVEHCRYMHCLLLLVLLRIAMLLLCTRPVPPLACVSPHILFSPTEHYWHMHGGVKCPVHDYQLLLSLCHCIVRFSVFLVHIQMDNNKFRYI</sequence>
<reference evidence="1" key="2">
    <citation type="submission" date="2019-07" db="EMBL/GenBank/DDBJ databases">
        <authorList>
            <person name="Seetharam A."/>
            <person name="Woodhouse M."/>
            <person name="Cannon E."/>
        </authorList>
    </citation>
    <scope>NUCLEOTIDE SEQUENCE [LARGE SCALE GENOMIC DNA]</scope>
    <source>
        <strain evidence="1">cv. B73</strain>
    </source>
</reference>
<reference evidence="2" key="1">
    <citation type="journal article" date="2009" name="Science">
        <title>The B73 maize genome: complexity, diversity, and dynamics.</title>
        <authorList>
            <person name="Schnable P.S."/>
            <person name="Ware D."/>
            <person name="Fulton R.S."/>
            <person name="Stein J.C."/>
            <person name="Wei F."/>
            <person name="Pasternak S."/>
            <person name="Liang C."/>
            <person name="Zhang J."/>
            <person name="Fulton L."/>
            <person name="Graves T.A."/>
            <person name="Minx P."/>
            <person name="Reily A.D."/>
            <person name="Courtney L."/>
            <person name="Kruchowski S.S."/>
            <person name="Tomlinson C."/>
            <person name="Strong C."/>
            <person name="Delehaunty K."/>
            <person name="Fronick C."/>
            <person name="Courtney B."/>
            <person name="Rock S.M."/>
            <person name="Belter E."/>
            <person name="Du F."/>
            <person name="Kim K."/>
            <person name="Abbott R.M."/>
            <person name="Cotton M."/>
            <person name="Levy A."/>
            <person name="Marchetto P."/>
            <person name="Ochoa K."/>
            <person name="Jackson S.M."/>
            <person name="Gillam B."/>
            <person name="Chen W."/>
            <person name="Yan L."/>
            <person name="Higginbotham J."/>
            <person name="Cardenas M."/>
            <person name="Waligorski J."/>
            <person name="Applebaum E."/>
            <person name="Phelps L."/>
            <person name="Falcone J."/>
            <person name="Kanchi K."/>
            <person name="Thane T."/>
            <person name="Scimone A."/>
            <person name="Thane N."/>
            <person name="Henke J."/>
            <person name="Wang T."/>
            <person name="Ruppert J."/>
            <person name="Shah N."/>
            <person name="Rotter K."/>
            <person name="Hodges J."/>
            <person name="Ingenthron E."/>
            <person name="Cordes M."/>
            <person name="Kohlberg S."/>
            <person name="Sgro J."/>
            <person name="Delgado B."/>
            <person name="Mead K."/>
            <person name="Chinwalla A."/>
            <person name="Leonard S."/>
            <person name="Crouse K."/>
            <person name="Collura K."/>
            <person name="Kudrna D."/>
            <person name="Currie J."/>
            <person name="He R."/>
            <person name="Angelova A."/>
            <person name="Rajasekar S."/>
            <person name="Mueller T."/>
            <person name="Lomeli R."/>
            <person name="Scara G."/>
            <person name="Ko A."/>
            <person name="Delaney K."/>
            <person name="Wissotski M."/>
            <person name="Lopez G."/>
            <person name="Campos D."/>
            <person name="Braidotti M."/>
            <person name="Ashley E."/>
            <person name="Golser W."/>
            <person name="Kim H."/>
            <person name="Lee S."/>
            <person name="Lin J."/>
            <person name="Dujmic Z."/>
            <person name="Kim W."/>
            <person name="Talag J."/>
            <person name="Zuccolo A."/>
            <person name="Fan C."/>
            <person name="Sebastian A."/>
            <person name="Kramer M."/>
            <person name="Spiegel L."/>
            <person name="Nascimento L."/>
            <person name="Zutavern T."/>
            <person name="Miller B."/>
            <person name="Ambroise C."/>
            <person name="Muller S."/>
            <person name="Spooner W."/>
            <person name="Narechania A."/>
            <person name="Ren L."/>
            <person name="Wei S."/>
            <person name="Kumari S."/>
            <person name="Faga B."/>
            <person name="Levy M.J."/>
            <person name="McMahan L."/>
            <person name="Van Buren P."/>
            <person name="Vaughn M.W."/>
            <person name="Ying K."/>
            <person name="Yeh C.-T."/>
            <person name="Emrich S.J."/>
            <person name="Jia Y."/>
            <person name="Kalyanaraman A."/>
            <person name="Hsia A.-P."/>
            <person name="Barbazuk W.B."/>
            <person name="Baucom R.S."/>
            <person name="Brutnell T.P."/>
            <person name="Carpita N.C."/>
            <person name="Chaparro C."/>
            <person name="Chia J.-M."/>
            <person name="Deragon J.-M."/>
            <person name="Estill J.C."/>
            <person name="Fu Y."/>
            <person name="Jeddeloh J.A."/>
            <person name="Han Y."/>
            <person name="Lee H."/>
            <person name="Li P."/>
            <person name="Lisch D.R."/>
            <person name="Liu S."/>
            <person name="Liu Z."/>
            <person name="Nagel D.H."/>
            <person name="McCann M.C."/>
            <person name="SanMiguel P."/>
            <person name="Myers A.M."/>
            <person name="Nettleton D."/>
            <person name="Nguyen J."/>
            <person name="Penning B.W."/>
            <person name="Ponnala L."/>
            <person name="Schneider K.L."/>
            <person name="Schwartz D.C."/>
            <person name="Sharma A."/>
            <person name="Soderlund C."/>
            <person name="Springer N.M."/>
            <person name="Sun Q."/>
            <person name="Wang H."/>
            <person name="Waterman M."/>
            <person name="Westerman R."/>
            <person name="Wolfgruber T.K."/>
            <person name="Yang L."/>
            <person name="Yu Y."/>
            <person name="Zhang L."/>
            <person name="Zhou S."/>
            <person name="Zhu Q."/>
            <person name="Bennetzen J.L."/>
            <person name="Dawe R.K."/>
            <person name="Jiang J."/>
            <person name="Jiang N."/>
            <person name="Presting G.G."/>
            <person name="Wessler S.R."/>
            <person name="Aluru S."/>
            <person name="Martienssen R.A."/>
            <person name="Clifton S.W."/>
            <person name="McCombie W.R."/>
            <person name="Wing R.A."/>
            <person name="Wilson R.K."/>
        </authorList>
    </citation>
    <scope>NUCLEOTIDE SEQUENCE [LARGE SCALE GENOMIC DNA]</scope>
    <source>
        <strain evidence="2">cv. B73</strain>
    </source>
</reference>